<proteinExistence type="inferred from homology"/>
<dbReference type="AlphaFoldDB" id="A0A0Q3JYW5"/>
<dbReference type="PANTHER" id="PTHR31447">
    <property type="entry name" value="HYDROXYPROLINE-RICH GLYCOPROTEIN FAMILY PROTEIN-RELATED"/>
    <property type="match status" value="1"/>
</dbReference>
<reference evidence="4" key="3">
    <citation type="submission" date="2018-08" db="UniProtKB">
        <authorList>
            <consortium name="EnsemblPlants"/>
        </authorList>
    </citation>
    <scope>IDENTIFICATION</scope>
    <source>
        <strain evidence="4">cv. Bd21</strain>
    </source>
</reference>
<dbReference type="ExpressionAtlas" id="A0A0Q3JYW5">
    <property type="expression patterns" value="baseline and differential"/>
</dbReference>
<dbReference type="Gramene" id="KQK22651">
    <property type="protein sequence ID" value="KQK22651"/>
    <property type="gene ID" value="BRADI_1g68600v3"/>
</dbReference>
<dbReference type="GO" id="GO:0006402">
    <property type="term" value="P:mRNA catabolic process"/>
    <property type="evidence" value="ECO:0007669"/>
    <property type="project" value="InterPro"/>
</dbReference>
<comment type="similarity">
    <text evidence="1">Belongs to the alkB family.</text>
</comment>
<name>A0A0Q3JYW5_BRADI</name>
<dbReference type="InterPro" id="IPR037151">
    <property type="entry name" value="AlkB-like_sf"/>
</dbReference>
<dbReference type="InterPro" id="IPR044842">
    <property type="entry name" value="ALKBH9B/ALKBH10B-like"/>
</dbReference>
<keyword evidence="5" id="KW-1185">Reference proteome</keyword>
<feature type="compositionally biased region" description="Pro residues" evidence="2">
    <location>
        <begin position="125"/>
        <end position="135"/>
    </location>
</feature>
<evidence type="ECO:0000313" key="3">
    <source>
        <dbReference type="EMBL" id="KQK22651.1"/>
    </source>
</evidence>
<dbReference type="GO" id="GO:0003729">
    <property type="term" value="F:mRNA binding"/>
    <property type="evidence" value="ECO:0007669"/>
    <property type="project" value="InterPro"/>
</dbReference>
<dbReference type="GO" id="GO:0032451">
    <property type="term" value="F:demethylase activity"/>
    <property type="evidence" value="ECO:0007669"/>
    <property type="project" value="InterPro"/>
</dbReference>
<dbReference type="Proteomes" id="UP000008810">
    <property type="component" value="Chromosome 1"/>
</dbReference>
<sequence>MASAAVIPSPASGVAAAAAVAPGVDPAAAGWLMDERDGFISWLRGEFAAANAIIDLLVVHLRTAGDPGEYDHVFAAVQQRRHHWTPVIHMQQFFPVTDVAYALQQSGWRRRAPPPQQHGHGPAVSPSPPPPPPRRPSFSPSHSHHRNAVHHRSDPMRGSGNVAPTGSDKDGRELHNKEGKGLKEGDNVVDAKSLQLGSPVTDEGDKNPKLQANAEGSSKVVPTPVLYATNEIIDGKPVNTVDGLKVYEGLVNVMETNRIISFVNETKTSSRRGGFEVGQTVVVGKRPLKGHGSVIIQLGVPIIDGPLEDENPRETRVEPVPGLLHDLFDRLFQQEIMPSKPDYCVIDFYHEGEYSHPQQAPSWYGRPLCTLCLTECDMVFGRVILGERGDFRGPLKLSLSTGLASGESRCCPDAIMWHGDLGGKDQVSGGVHAAHAMMSECSGFLVDGNCKSDRERPISHVNFSNPTRGQAIVNKAHRQQFAALRNYTAEGTNEMTQSIHAVLMDQESELQVEEMSYRPDLILKHFLFEANNVGTH</sequence>
<evidence type="ECO:0000256" key="1">
    <source>
        <dbReference type="ARBA" id="ARBA00007879"/>
    </source>
</evidence>
<accession>A0A0Q3JYW5</accession>
<dbReference type="EMBL" id="CM000880">
    <property type="protein sequence ID" value="KQK22651.1"/>
    <property type="molecule type" value="Genomic_DNA"/>
</dbReference>
<reference evidence="3" key="2">
    <citation type="submission" date="2017-06" db="EMBL/GenBank/DDBJ databases">
        <title>WGS assembly of Brachypodium distachyon.</title>
        <authorList>
            <consortium name="The International Brachypodium Initiative"/>
            <person name="Lucas S."/>
            <person name="Harmon-Smith M."/>
            <person name="Lail K."/>
            <person name="Tice H."/>
            <person name="Grimwood J."/>
            <person name="Bruce D."/>
            <person name="Barry K."/>
            <person name="Shu S."/>
            <person name="Lindquist E."/>
            <person name="Wang M."/>
            <person name="Pitluck S."/>
            <person name="Vogel J.P."/>
            <person name="Garvin D.F."/>
            <person name="Mockler T.C."/>
            <person name="Schmutz J."/>
            <person name="Rokhsar D."/>
            <person name="Bevan M.W."/>
        </authorList>
    </citation>
    <scope>NUCLEOTIDE SEQUENCE</scope>
    <source>
        <strain evidence="3">Bd21</strain>
    </source>
</reference>
<evidence type="ECO:0000313" key="4">
    <source>
        <dbReference type="EnsemblPlants" id="KQK22651"/>
    </source>
</evidence>
<feature type="region of interest" description="Disordered" evidence="2">
    <location>
        <begin position="110"/>
        <end position="217"/>
    </location>
</feature>
<dbReference type="OrthoDB" id="1916097at2759"/>
<protein>
    <submittedName>
        <fullName evidence="3 4">Uncharacterized protein</fullName>
    </submittedName>
</protein>
<gene>
    <name evidence="4" type="primary">LOC100828230</name>
    <name evidence="3" type="ORF">BRADI_1g68600v3</name>
</gene>
<organism evidence="3">
    <name type="scientific">Brachypodium distachyon</name>
    <name type="common">Purple false brome</name>
    <name type="synonym">Trachynia distachya</name>
    <dbReference type="NCBI Taxonomy" id="15368"/>
    <lineage>
        <taxon>Eukaryota</taxon>
        <taxon>Viridiplantae</taxon>
        <taxon>Streptophyta</taxon>
        <taxon>Embryophyta</taxon>
        <taxon>Tracheophyta</taxon>
        <taxon>Spermatophyta</taxon>
        <taxon>Magnoliopsida</taxon>
        <taxon>Liliopsida</taxon>
        <taxon>Poales</taxon>
        <taxon>Poaceae</taxon>
        <taxon>BOP clade</taxon>
        <taxon>Pooideae</taxon>
        <taxon>Stipodae</taxon>
        <taxon>Brachypodieae</taxon>
        <taxon>Brachypodium</taxon>
    </lineage>
</organism>
<dbReference type="EnsemblPlants" id="KQK22651">
    <property type="protein sequence ID" value="KQK22651"/>
    <property type="gene ID" value="BRADI_1g68600v3"/>
</dbReference>
<reference evidence="3 4" key="1">
    <citation type="journal article" date="2010" name="Nature">
        <title>Genome sequencing and analysis of the model grass Brachypodium distachyon.</title>
        <authorList>
            <consortium name="International Brachypodium Initiative"/>
        </authorList>
    </citation>
    <scope>NUCLEOTIDE SEQUENCE [LARGE SCALE GENOMIC DNA]</scope>
    <source>
        <strain evidence="3 4">Bd21</strain>
    </source>
</reference>
<feature type="compositionally biased region" description="Basic and acidic residues" evidence="2">
    <location>
        <begin position="167"/>
        <end position="186"/>
    </location>
</feature>
<evidence type="ECO:0000256" key="2">
    <source>
        <dbReference type="SAM" id="MobiDB-lite"/>
    </source>
</evidence>
<dbReference type="PANTHER" id="PTHR31447:SF0">
    <property type="entry name" value="HYDROXYPROLINE-RICH GLYCOPROTEIN FAMILY PROTEIN"/>
    <property type="match status" value="1"/>
</dbReference>
<evidence type="ECO:0000313" key="5">
    <source>
        <dbReference type="Proteomes" id="UP000008810"/>
    </source>
</evidence>
<dbReference type="Gene3D" id="2.60.120.590">
    <property type="entry name" value="Alpha-ketoglutarate-dependent dioxygenase AlkB-like"/>
    <property type="match status" value="1"/>
</dbReference>